<evidence type="ECO:0000256" key="3">
    <source>
        <dbReference type="ARBA" id="ARBA00005959"/>
    </source>
</evidence>
<dbReference type="InterPro" id="IPR028614">
    <property type="entry name" value="GDP_fucose/colitose_synth"/>
</dbReference>
<accession>A0A6F9DV36</accession>
<dbReference type="EMBL" id="LR791455">
    <property type="protein sequence ID" value="CAB3267317.1"/>
    <property type="molecule type" value="mRNA"/>
</dbReference>
<dbReference type="InterPro" id="IPR029526">
    <property type="entry name" value="PGBD"/>
</dbReference>
<evidence type="ECO:0000256" key="8">
    <source>
        <dbReference type="ARBA" id="ARBA00032995"/>
    </source>
</evidence>
<dbReference type="SUPFAM" id="SSF51735">
    <property type="entry name" value="NAD(P)-binding Rossmann-fold domains"/>
    <property type="match status" value="1"/>
</dbReference>
<dbReference type="GO" id="GO:0050577">
    <property type="term" value="F:GDP-L-fucose synthase activity"/>
    <property type="evidence" value="ECO:0007669"/>
    <property type="project" value="UniProtKB-EC"/>
</dbReference>
<feature type="domain" description="NAD-dependent epimerase/dehydratase" evidence="10">
    <location>
        <begin position="10"/>
        <end position="245"/>
    </location>
</feature>
<dbReference type="InterPro" id="IPR001509">
    <property type="entry name" value="Epimerase_deHydtase"/>
</dbReference>
<name>A0A6F9DV36_9ASCI</name>
<dbReference type="InterPro" id="IPR036291">
    <property type="entry name" value="NAD(P)-bd_dom_sf"/>
</dbReference>
<comment type="function">
    <text evidence="1">Catalyzes the two-step NADP-dependent conversion of GDP-4-dehydro-6-deoxy-D-mannose to GDP-fucose, involving an epimerase and a reductase reaction.</text>
</comment>
<dbReference type="GO" id="GO:0042351">
    <property type="term" value="P:'de novo' GDP-L-fucose biosynthetic process"/>
    <property type="evidence" value="ECO:0007669"/>
    <property type="project" value="UniProtKB-UniPathway"/>
</dbReference>
<evidence type="ECO:0000256" key="1">
    <source>
        <dbReference type="ARBA" id="ARBA00002870"/>
    </source>
</evidence>
<organism evidence="12">
    <name type="scientific">Phallusia mammillata</name>
    <dbReference type="NCBI Taxonomy" id="59560"/>
    <lineage>
        <taxon>Eukaryota</taxon>
        <taxon>Metazoa</taxon>
        <taxon>Chordata</taxon>
        <taxon>Tunicata</taxon>
        <taxon>Ascidiacea</taxon>
        <taxon>Phlebobranchia</taxon>
        <taxon>Ascidiidae</taxon>
        <taxon>Phallusia</taxon>
    </lineage>
</organism>
<evidence type="ECO:0000256" key="6">
    <source>
        <dbReference type="ARBA" id="ARBA00023002"/>
    </source>
</evidence>
<reference evidence="12" key="1">
    <citation type="submission" date="2020-04" db="EMBL/GenBank/DDBJ databases">
        <authorList>
            <person name="Neveu A P."/>
        </authorList>
    </citation>
    <scope>NUCLEOTIDE SEQUENCE</scope>
    <source>
        <tissue evidence="12">Whole embryo</tissue>
    </source>
</reference>
<evidence type="ECO:0000313" key="12">
    <source>
        <dbReference type="EMBL" id="CAB3267317.1"/>
    </source>
</evidence>
<evidence type="ECO:0000256" key="2">
    <source>
        <dbReference type="ARBA" id="ARBA00004883"/>
    </source>
</evidence>
<protein>
    <recommendedName>
        <fullName evidence="4">GDP-L-fucose synthase</fullName>
        <ecNumber evidence="4">1.1.1.271</ecNumber>
    </recommendedName>
    <alternativeName>
        <fullName evidence="8">GDP-4-keto-6-deoxy-D-mannose-3,5-epimerase-4-reductase</fullName>
    </alternativeName>
</protein>
<dbReference type="PANTHER" id="PTHR43238:SF1">
    <property type="entry name" value="GDP-L-FUCOSE SYNTHASE"/>
    <property type="match status" value="1"/>
</dbReference>
<dbReference type="GO" id="GO:0016853">
    <property type="term" value="F:isomerase activity"/>
    <property type="evidence" value="ECO:0007669"/>
    <property type="project" value="UniProtKB-KW"/>
</dbReference>
<evidence type="ECO:0000256" key="7">
    <source>
        <dbReference type="ARBA" id="ARBA00023235"/>
    </source>
</evidence>
<evidence type="ECO:0000256" key="4">
    <source>
        <dbReference type="ARBA" id="ARBA00012371"/>
    </source>
</evidence>
<feature type="region of interest" description="Disordered" evidence="9">
    <location>
        <begin position="299"/>
        <end position="321"/>
    </location>
</feature>
<dbReference type="AlphaFoldDB" id="A0A6F9DV36"/>
<dbReference type="Gene3D" id="3.90.25.10">
    <property type="entry name" value="UDP-galactose 4-epimerase, domain 1"/>
    <property type="match status" value="1"/>
</dbReference>
<dbReference type="CDD" id="cd05239">
    <property type="entry name" value="GDP_FS_SDR_e"/>
    <property type="match status" value="1"/>
</dbReference>
<keyword evidence="5" id="KW-0521">NADP</keyword>
<keyword evidence="6" id="KW-0560">Oxidoreductase</keyword>
<feature type="compositionally biased region" description="Acidic residues" evidence="9">
    <location>
        <begin position="307"/>
        <end position="318"/>
    </location>
</feature>
<comment type="similarity">
    <text evidence="3">Belongs to the NAD(P)-dependent epimerase/dehydratase family. Fucose synthase subfamily.</text>
</comment>
<proteinExistence type="evidence at transcript level"/>
<feature type="domain" description="PiggyBac transposable element-derived protein" evidence="11">
    <location>
        <begin position="372"/>
        <end position="741"/>
    </location>
</feature>
<sequence length="847" mass="97389">MENGYQEKVILVTGGSGLVGNGIKYAVENGEQRKGEKWIYATSKDGDLTDLESTRAMFAMFQPTHVIHLAAKVGGLFGNLKANLEFLRKNIIINDNVLRTAHENNVQHVVSCLSTCIFPDKTTYPINETMVHNGPPHDSNYGYSYAKRMIDIMNRGYNQEHGRNYTSVIPTNVFGPEDNFNLEEGHVLPGLIHKVYQAKKEGKPLTVWGTGKPLRQFIYSRDLGRLIVWVLREYKETEPIILSVGEEDETSIKEAAEKVAEAMDFKKIILHICNMTKRTFDAAAALDMIISYVDKDEESDISVSDSDPSDSENDEGSESDALLFPDGDVVDYDDDCTDDQGWKNLQADDHNFQTYPFKANSGCKFATEPKTALECFQNFITDDMLSHIITATNAQAAIKFEKKPVSNTSMWYKWKDVTLSEMKAYLGVILKMGLMEKKTVNAYFSREWSEYTPFFLNVFSRRRFEQIHWMLRLEIPQPTTGPTTRKRKVENILKNIQDKCLQNFIPGKKIAVDESTVGCKGRIAFKTYNPQKPTKWGLRVYVLSDCETGYISAFEPYFGKSTSKSLAHQHLPFTTGIVLHLVDQVLEKSEGSGYHLYTDRFYTSTTLAHELQQRSVHLTGTIKNNMVGLPVELKKRKSQKEAIKAFRHPIKNMMVLAWQDKRLVLMLSTYHNADTEDRVRYVKSKQEIVQKPVVVCDYTANMGAVDRSDHYCASYSFTRKTLKWWRKLFFWLLEVGIINSFLLFKKIHGRPTRHIQYRNELLRQLVGDVRNTERRGKPSSTDHEERLRKVPHFIEKAERGHNRNCLVCTSPKERKSTLFYCETCERKPALHPGKCFKRYHTLKNYKL</sequence>
<dbReference type="Pfam" id="PF01370">
    <property type="entry name" value="Epimerase"/>
    <property type="match status" value="1"/>
</dbReference>
<gene>
    <name evidence="12" type="primary">Tsta3-002</name>
</gene>
<dbReference type="Gene3D" id="3.40.50.720">
    <property type="entry name" value="NAD(P)-binding Rossmann-like Domain"/>
    <property type="match status" value="1"/>
</dbReference>
<dbReference type="UniPathway" id="UPA00128">
    <property type="reaction ID" value="UER00191"/>
</dbReference>
<dbReference type="EC" id="1.1.1.271" evidence="4"/>
<evidence type="ECO:0000256" key="9">
    <source>
        <dbReference type="SAM" id="MobiDB-lite"/>
    </source>
</evidence>
<dbReference type="PANTHER" id="PTHR43238">
    <property type="entry name" value="GDP-L-FUCOSE SYNTHASE"/>
    <property type="match status" value="1"/>
</dbReference>
<dbReference type="HAMAP" id="MF_00956">
    <property type="entry name" value="GDP_fucose_synth"/>
    <property type="match status" value="1"/>
</dbReference>
<keyword evidence="7" id="KW-0413">Isomerase</keyword>
<evidence type="ECO:0000259" key="10">
    <source>
        <dbReference type="Pfam" id="PF01370"/>
    </source>
</evidence>
<dbReference type="Pfam" id="PF13843">
    <property type="entry name" value="DDE_Tnp_1_7"/>
    <property type="match status" value="1"/>
</dbReference>
<evidence type="ECO:0000259" key="11">
    <source>
        <dbReference type="Pfam" id="PF13843"/>
    </source>
</evidence>
<evidence type="ECO:0000256" key="5">
    <source>
        <dbReference type="ARBA" id="ARBA00022857"/>
    </source>
</evidence>
<comment type="pathway">
    <text evidence="2">Nucleotide-sugar biosynthesis; GDP-L-fucose biosynthesis via de novo pathway; GDP-L-fucose from GDP-alpha-D-mannose: step 2/2.</text>
</comment>